<dbReference type="EMBL" id="JABSTR010000005">
    <property type="protein sequence ID" value="KAH9371514.1"/>
    <property type="molecule type" value="Genomic_DNA"/>
</dbReference>
<comment type="caution">
    <text evidence="1">The sequence shown here is derived from an EMBL/GenBank/DDBJ whole genome shotgun (WGS) entry which is preliminary data.</text>
</comment>
<dbReference type="Proteomes" id="UP000821853">
    <property type="component" value="Chromosome 3"/>
</dbReference>
<keyword evidence="2" id="KW-1185">Reference proteome</keyword>
<dbReference type="AlphaFoldDB" id="A0A9J6G7U8"/>
<dbReference type="OrthoDB" id="10525803at2759"/>
<dbReference type="VEuPathDB" id="VectorBase:HLOH_049112"/>
<sequence>MKKDFAPCDVECRYNPEIASAPEQPLVYFRKYFTNDIFQDFADFTNSFIEYIRDANEEGLPRKETMNMMAFQTDVANLLAERQQAPRKSGDVLAMRTPRW</sequence>
<protein>
    <submittedName>
        <fullName evidence="1">Uncharacterized protein</fullName>
    </submittedName>
</protein>
<proteinExistence type="predicted"/>
<name>A0A9J6G7U8_HAELO</name>
<organism evidence="1 2">
    <name type="scientific">Haemaphysalis longicornis</name>
    <name type="common">Bush tick</name>
    <dbReference type="NCBI Taxonomy" id="44386"/>
    <lineage>
        <taxon>Eukaryota</taxon>
        <taxon>Metazoa</taxon>
        <taxon>Ecdysozoa</taxon>
        <taxon>Arthropoda</taxon>
        <taxon>Chelicerata</taxon>
        <taxon>Arachnida</taxon>
        <taxon>Acari</taxon>
        <taxon>Parasitiformes</taxon>
        <taxon>Ixodida</taxon>
        <taxon>Ixodoidea</taxon>
        <taxon>Ixodidae</taxon>
        <taxon>Haemaphysalinae</taxon>
        <taxon>Haemaphysalis</taxon>
    </lineage>
</organism>
<accession>A0A9J6G7U8</accession>
<gene>
    <name evidence="1" type="ORF">HPB48_017503</name>
</gene>
<reference evidence="1 2" key="1">
    <citation type="journal article" date="2020" name="Cell">
        <title>Large-Scale Comparative Analyses of Tick Genomes Elucidate Their Genetic Diversity and Vector Capacities.</title>
        <authorList>
            <consortium name="Tick Genome and Microbiome Consortium (TIGMIC)"/>
            <person name="Jia N."/>
            <person name="Wang J."/>
            <person name="Shi W."/>
            <person name="Du L."/>
            <person name="Sun Y."/>
            <person name="Zhan W."/>
            <person name="Jiang J.F."/>
            <person name="Wang Q."/>
            <person name="Zhang B."/>
            <person name="Ji P."/>
            <person name="Bell-Sakyi L."/>
            <person name="Cui X.M."/>
            <person name="Yuan T.T."/>
            <person name="Jiang B.G."/>
            <person name="Yang W.F."/>
            <person name="Lam T.T."/>
            <person name="Chang Q.C."/>
            <person name="Ding S.J."/>
            <person name="Wang X.J."/>
            <person name="Zhu J.G."/>
            <person name="Ruan X.D."/>
            <person name="Zhao L."/>
            <person name="Wei J.T."/>
            <person name="Ye R.Z."/>
            <person name="Que T.C."/>
            <person name="Du C.H."/>
            <person name="Zhou Y.H."/>
            <person name="Cheng J.X."/>
            <person name="Dai P.F."/>
            <person name="Guo W.B."/>
            <person name="Han X.H."/>
            <person name="Huang E.J."/>
            <person name="Li L.F."/>
            <person name="Wei W."/>
            <person name="Gao Y.C."/>
            <person name="Liu J.Z."/>
            <person name="Shao H.Z."/>
            <person name="Wang X."/>
            <person name="Wang C.C."/>
            <person name="Yang T.C."/>
            <person name="Huo Q.B."/>
            <person name="Li W."/>
            <person name="Chen H.Y."/>
            <person name="Chen S.E."/>
            <person name="Zhou L.G."/>
            <person name="Ni X.B."/>
            <person name="Tian J.H."/>
            <person name="Sheng Y."/>
            <person name="Liu T."/>
            <person name="Pan Y.S."/>
            <person name="Xia L.Y."/>
            <person name="Li J."/>
            <person name="Zhao F."/>
            <person name="Cao W.C."/>
        </authorList>
    </citation>
    <scope>NUCLEOTIDE SEQUENCE [LARGE SCALE GENOMIC DNA]</scope>
    <source>
        <strain evidence="1">HaeL-2018</strain>
    </source>
</reference>
<evidence type="ECO:0000313" key="1">
    <source>
        <dbReference type="EMBL" id="KAH9371514.1"/>
    </source>
</evidence>
<evidence type="ECO:0000313" key="2">
    <source>
        <dbReference type="Proteomes" id="UP000821853"/>
    </source>
</evidence>